<keyword evidence="3" id="KW-1185">Reference proteome</keyword>
<name>A0AA37BRM6_9ARCH</name>
<reference evidence="2" key="1">
    <citation type="journal article" date="2014" name="Int. J. Syst. Evol. Microbiol.">
        <title>Complete genome sequence of Corynebacterium casei LMG S-19264T (=DSM 44701T), isolated from a smear-ripened cheese.</title>
        <authorList>
            <consortium name="US DOE Joint Genome Institute (JGI-PGF)"/>
            <person name="Walter F."/>
            <person name="Albersmeier A."/>
            <person name="Kalinowski J."/>
            <person name="Ruckert C."/>
        </authorList>
    </citation>
    <scope>NUCLEOTIDE SEQUENCE</scope>
    <source>
        <strain evidence="2">JCM 13583</strain>
    </source>
</reference>
<accession>A0AA37BRM6</accession>
<evidence type="ECO:0000256" key="1">
    <source>
        <dbReference type="SAM" id="Phobius"/>
    </source>
</evidence>
<gene>
    <name evidence="2" type="ORF">GCM10007108_11560</name>
</gene>
<proteinExistence type="predicted"/>
<feature type="transmembrane region" description="Helical" evidence="1">
    <location>
        <begin position="82"/>
        <end position="103"/>
    </location>
</feature>
<comment type="caution">
    <text evidence="2">The sequence shown here is derived from an EMBL/GenBank/DDBJ whole genome shotgun (WGS) entry which is preliminary data.</text>
</comment>
<dbReference type="EMBL" id="BMNY01000001">
    <property type="protein sequence ID" value="GGM75310.1"/>
    <property type="molecule type" value="Genomic_DNA"/>
</dbReference>
<reference evidence="2" key="2">
    <citation type="submission" date="2022-09" db="EMBL/GenBank/DDBJ databases">
        <authorList>
            <person name="Sun Q."/>
            <person name="Ohkuma M."/>
        </authorList>
    </citation>
    <scope>NUCLEOTIDE SEQUENCE</scope>
    <source>
        <strain evidence="2">JCM 13583</strain>
    </source>
</reference>
<dbReference type="AlphaFoldDB" id="A0AA37BRM6"/>
<evidence type="ECO:0000313" key="3">
    <source>
        <dbReference type="Proteomes" id="UP000632195"/>
    </source>
</evidence>
<feature type="transmembrane region" description="Helical" evidence="1">
    <location>
        <begin position="123"/>
        <end position="144"/>
    </location>
</feature>
<dbReference type="Proteomes" id="UP000632195">
    <property type="component" value="Unassembled WGS sequence"/>
</dbReference>
<evidence type="ECO:0000313" key="2">
    <source>
        <dbReference type="EMBL" id="GGM75310.1"/>
    </source>
</evidence>
<keyword evidence="1" id="KW-0812">Transmembrane</keyword>
<organism evidence="2 3">
    <name type="scientific">Thermogymnomonas acidicola</name>
    <dbReference type="NCBI Taxonomy" id="399579"/>
    <lineage>
        <taxon>Archaea</taxon>
        <taxon>Methanobacteriati</taxon>
        <taxon>Thermoplasmatota</taxon>
        <taxon>Thermoplasmata</taxon>
        <taxon>Thermoplasmatales</taxon>
        <taxon>Thermogymnomonas</taxon>
    </lineage>
</organism>
<sequence length="158" mass="17208">MTPGRGERVISALQFRGGMEGHYPEVEERRRRAVLYTDIAIAFFILSLLADIFFLAFGPGIIELSVKGYQALPPAILEEVREIEYGAIVLGLTVTSICLAFSVAIRSRVIASRYMEAHALDSVLLCIAAVLFGGLFGGIFLLLARSDLLILGDPSNSF</sequence>
<protein>
    <submittedName>
        <fullName evidence="2">Uncharacterized protein</fullName>
    </submittedName>
</protein>
<feature type="transmembrane region" description="Helical" evidence="1">
    <location>
        <begin position="39"/>
        <end position="62"/>
    </location>
</feature>
<keyword evidence="1" id="KW-1133">Transmembrane helix</keyword>
<keyword evidence="1" id="KW-0472">Membrane</keyword>